<dbReference type="Proteomes" id="UP000321514">
    <property type="component" value="Unassembled WGS sequence"/>
</dbReference>
<evidence type="ECO:0000313" key="1">
    <source>
        <dbReference type="EMBL" id="GEN12116.1"/>
    </source>
</evidence>
<sequence length="107" mass="11307">MALDPRCGPAVGFEGYNCNGVSIMVRRVLAFAAFVSIIGCGGAEVAEGTETGALPEQEVSAQAVSCEARQGKVCSPETEISCTWANGTWGYCMCQAIPHNRWVCLTD</sequence>
<name>A0A511TD60_MYXFU</name>
<accession>A0A511TD60</accession>
<dbReference type="AlphaFoldDB" id="A0A511TD60"/>
<proteinExistence type="predicted"/>
<evidence type="ECO:0000313" key="2">
    <source>
        <dbReference type="Proteomes" id="UP000321514"/>
    </source>
</evidence>
<reference evidence="1 2" key="1">
    <citation type="submission" date="2019-07" db="EMBL/GenBank/DDBJ databases">
        <title>Whole genome shotgun sequence of Myxococcus fulvus NBRC 100333.</title>
        <authorList>
            <person name="Hosoyama A."/>
            <person name="Uohara A."/>
            <person name="Ohji S."/>
            <person name="Ichikawa N."/>
        </authorList>
    </citation>
    <scope>NUCLEOTIDE SEQUENCE [LARGE SCALE GENOMIC DNA]</scope>
    <source>
        <strain evidence="1 2">NBRC 100333</strain>
    </source>
</reference>
<protein>
    <submittedName>
        <fullName evidence="1">Uncharacterized protein</fullName>
    </submittedName>
</protein>
<dbReference type="EMBL" id="BJXR01000054">
    <property type="protein sequence ID" value="GEN12116.1"/>
    <property type="molecule type" value="Genomic_DNA"/>
</dbReference>
<organism evidence="1 2">
    <name type="scientific">Myxococcus fulvus</name>
    <dbReference type="NCBI Taxonomy" id="33"/>
    <lineage>
        <taxon>Bacteria</taxon>
        <taxon>Pseudomonadati</taxon>
        <taxon>Myxococcota</taxon>
        <taxon>Myxococcia</taxon>
        <taxon>Myxococcales</taxon>
        <taxon>Cystobacterineae</taxon>
        <taxon>Myxococcaceae</taxon>
        <taxon>Myxococcus</taxon>
    </lineage>
</organism>
<comment type="caution">
    <text evidence="1">The sequence shown here is derived from an EMBL/GenBank/DDBJ whole genome shotgun (WGS) entry which is preliminary data.</text>
</comment>
<gene>
    <name evidence="1" type="ORF">MFU01_71530</name>
</gene>